<dbReference type="EMBL" id="JAEUBF010001436">
    <property type="protein sequence ID" value="KAH3666561.1"/>
    <property type="molecule type" value="Genomic_DNA"/>
</dbReference>
<dbReference type="Proteomes" id="UP000769528">
    <property type="component" value="Unassembled WGS sequence"/>
</dbReference>
<sequence>MSLRNVYKLGLNKIHAFKESQDSNLLSEASAFTVEQPSFNFNKEHLYQTYDLNGKNLHFNLNFIDKTSYIYFQLLDLDFVPIVPDQIEGFIRLITKPEYVSLTFNTFYIDHQNQKLIFRPRIIPCYSYEFDYMGSDFSSLVDQLHETAYKLLGNLTLRVLKLNLVDYDLLNNGNYKAALDDESNDYNDDEYYDGYLNSSQSSLSSILHFGRTCDLGDGGK</sequence>
<dbReference type="OrthoDB" id="3980423at2759"/>
<dbReference type="AlphaFoldDB" id="A0A9P8T634"/>
<keyword evidence="2" id="KW-1185">Reference proteome</keyword>
<evidence type="ECO:0000313" key="2">
    <source>
        <dbReference type="Proteomes" id="UP000769528"/>
    </source>
</evidence>
<name>A0A9P8T634_9ASCO</name>
<organism evidence="1 2">
    <name type="scientific">Wickerhamomyces mucosus</name>
    <dbReference type="NCBI Taxonomy" id="1378264"/>
    <lineage>
        <taxon>Eukaryota</taxon>
        <taxon>Fungi</taxon>
        <taxon>Dikarya</taxon>
        <taxon>Ascomycota</taxon>
        <taxon>Saccharomycotina</taxon>
        <taxon>Saccharomycetes</taxon>
        <taxon>Phaffomycetales</taxon>
        <taxon>Wickerhamomycetaceae</taxon>
        <taxon>Wickerhamomyces</taxon>
    </lineage>
</organism>
<accession>A0A9P8T634</accession>
<evidence type="ECO:0000313" key="1">
    <source>
        <dbReference type="EMBL" id="KAH3666561.1"/>
    </source>
</evidence>
<protein>
    <submittedName>
        <fullName evidence="1">Uncharacterized protein</fullName>
    </submittedName>
</protein>
<comment type="caution">
    <text evidence="1">The sequence shown here is derived from an EMBL/GenBank/DDBJ whole genome shotgun (WGS) entry which is preliminary data.</text>
</comment>
<reference evidence="1" key="1">
    <citation type="journal article" date="2021" name="Open Biol.">
        <title>Shared evolutionary footprints suggest mitochondrial oxidative damage underlies multiple complex I losses in fungi.</title>
        <authorList>
            <person name="Schikora-Tamarit M.A."/>
            <person name="Marcet-Houben M."/>
            <person name="Nosek J."/>
            <person name="Gabaldon T."/>
        </authorList>
    </citation>
    <scope>NUCLEOTIDE SEQUENCE</scope>
    <source>
        <strain evidence="1">CBS6341</strain>
    </source>
</reference>
<reference evidence="1" key="2">
    <citation type="submission" date="2021-01" db="EMBL/GenBank/DDBJ databases">
        <authorList>
            <person name="Schikora-Tamarit M.A."/>
        </authorList>
    </citation>
    <scope>NUCLEOTIDE SEQUENCE</scope>
    <source>
        <strain evidence="1">CBS6341</strain>
    </source>
</reference>
<proteinExistence type="predicted"/>
<gene>
    <name evidence="1" type="ORF">WICMUC_005630</name>
</gene>